<protein>
    <recommendedName>
        <fullName evidence="4">FAD assembly factor SdhE</fullName>
    </recommendedName>
</protein>
<gene>
    <name evidence="7" type="ORF">N792_06760</name>
</gene>
<proteinExistence type="inferred from homology"/>
<dbReference type="OrthoDB" id="9180899at2"/>
<dbReference type="InterPro" id="IPR036714">
    <property type="entry name" value="SDH_sf"/>
</dbReference>
<comment type="similarity">
    <text evidence="3">Belongs to the SdhE FAD assembly factor family.</text>
</comment>
<dbReference type="eggNOG" id="COG2938">
    <property type="taxonomic scope" value="Bacteria"/>
</dbReference>
<dbReference type="Gene3D" id="1.10.150.250">
    <property type="entry name" value="Flavinator of succinate dehydrogenase"/>
    <property type="match status" value="1"/>
</dbReference>
<sequence length="84" mass="10245">MNDADELELRRLRWKCRRGMRELDQLFGRYLDREWRQAPEPQRGVFLRLLDCEDDKLWHWFMGHETPADAELANLVQHIRNLPA</sequence>
<dbReference type="PANTHER" id="PTHR39585:SF1">
    <property type="entry name" value="FAD ASSEMBLY FACTOR SDHE"/>
    <property type="match status" value="1"/>
</dbReference>
<evidence type="ECO:0000256" key="1">
    <source>
        <dbReference type="ARBA" id="ARBA00003135"/>
    </source>
</evidence>
<dbReference type="InterPro" id="IPR005631">
    <property type="entry name" value="SDH"/>
</dbReference>
<evidence type="ECO:0000256" key="6">
    <source>
        <dbReference type="ARBA" id="ARBA00023186"/>
    </source>
</evidence>
<keyword evidence="5" id="KW-0963">Cytoplasm</keyword>
<keyword evidence="6" id="KW-0143">Chaperone</keyword>
<dbReference type="Pfam" id="PF03937">
    <property type="entry name" value="Sdh5"/>
    <property type="match status" value="1"/>
</dbReference>
<dbReference type="PANTHER" id="PTHR39585">
    <property type="entry name" value="FAD ASSEMBLY FACTOR SDHE"/>
    <property type="match status" value="1"/>
</dbReference>
<dbReference type="Proteomes" id="UP000030017">
    <property type="component" value="Unassembled WGS sequence"/>
</dbReference>
<comment type="function">
    <text evidence="1">An FAD assembly protein, which accelerates covalent attachment of the cofactor into other proteins. Plays an essential role in the assembly of succinate dehydrogenase (SDH, respiratory complex II), an enzyme complex that is a component of both the tricarboxylic acid cycle and the electron transport chain, and which couples the oxidation of succinate to fumarate with the reduction of ubiquinone (coenzyme Q) to ubiquinol. Required for flavinylation (covalent attachment of FAD) of the flavoprotein subunit SdhA of SDH and other flavinylated proteins as well.</text>
</comment>
<evidence type="ECO:0000313" key="7">
    <source>
        <dbReference type="EMBL" id="KGM52038.1"/>
    </source>
</evidence>
<dbReference type="GO" id="GO:0006105">
    <property type="term" value="P:succinate metabolic process"/>
    <property type="evidence" value="ECO:0007669"/>
    <property type="project" value="TreeGrafter"/>
</dbReference>
<keyword evidence="8" id="KW-1185">Reference proteome</keyword>
<evidence type="ECO:0000256" key="5">
    <source>
        <dbReference type="ARBA" id="ARBA00022490"/>
    </source>
</evidence>
<dbReference type="SUPFAM" id="SSF109910">
    <property type="entry name" value="YgfY-like"/>
    <property type="match status" value="1"/>
</dbReference>
<comment type="subcellular location">
    <subcellularLocation>
        <location evidence="2">Cytoplasm</location>
    </subcellularLocation>
</comment>
<evidence type="ECO:0000256" key="2">
    <source>
        <dbReference type="ARBA" id="ARBA00004496"/>
    </source>
</evidence>
<dbReference type="GO" id="GO:0005737">
    <property type="term" value="C:cytoplasm"/>
    <property type="evidence" value="ECO:0007669"/>
    <property type="project" value="UniProtKB-SubCell"/>
</dbReference>
<reference evidence="7 8" key="1">
    <citation type="submission" date="2013-08" db="EMBL/GenBank/DDBJ databases">
        <title>Genome sequencing of Lysobacter.</title>
        <authorList>
            <person name="Zhang S."/>
            <person name="Wang G."/>
        </authorList>
    </citation>
    <scope>NUCLEOTIDE SEQUENCE [LARGE SCALE GENOMIC DNA]</scope>
    <source>
        <strain evidence="7 8">Ko07</strain>
    </source>
</reference>
<evidence type="ECO:0000256" key="4">
    <source>
        <dbReference type="ARBA" id="ARBA00019418"/>
    </source>
</evidence>
<organism evidence="7 8">
    <name type="scientific">Lysobacter concretionis Ko07 = DSM 16239</name>
    <dbReference type="NCBI Taxonomy" id="1122185"/>
    <lineage>
        <taxon>Bacteria</taxon>
        <taxon>Pseudomonadati</taxon>
        <taxon>Pseudomonadota</taxon>
        <taxon>Gammaproteobacteria</taxon>
        <taxon>Lysobacterales</taxon>
        <taxon>Lysobacteraceae</taxon>
        <taxon>Novilysobacter</taxon>
    </lineage>
</organism>
<dbReference type="AlphaFoldDB" id="A0A0A0EPH2"/>
<evidence type="ECO:0000256" key="3">
    <source>
        <dbReference type="ARBA" id="ARBA00008571"/>
    </source>
</evidence>
<accession>A0A0A0EPH2</accession>
<name>A0A0A0EPH2_9GAMM</name>
<dbReference type="RefSeq" id="WP_036193216.1">
    <property type="nucleotide sequence ID" value="NZ_AVPS01000004.1"/>
</dbReference>
<dbReference type="STRING" id="1122185.N792_06760"/>
<comment type="caution">
    <text evidence="7">The sequence shown here is derived from an EMBL/GenBank/DDBJ whole genome shotgun (WGS) entry which is preliminary data.</text>
</comment>
<evidence type="ECO:0000313" key="8">
    <source>
        <dbReference type="Proteomes" id="UP000030017"/>
    </source>
</evidence>
<dbReference type="InterPro" id="IPR050531">
    <property type="entry name" value="SdhE_FAD_assembly_factor"/>
</dbReference>
<dbReference type="EMBL" id="AVPS01000004">
    <property type="protein sequence ID" value="KGM52038.1"/>
    <property type="molecule type" value="Genomic_DNA"/>
</dbReference>